<gene>
    <name evidence="2" type="ORF">L1049_011704</name>
</gene>
<dbReference type="EMBL" id="JBBPBK010000006">
    <property type="protein sequence ID" value="KAK9283460.1"/>
    <property type="molecule type" value="Genomic_DNA"/>
</dbReference>
<evidence type="ECO:0000313" key="3">
    <source>
        <dbReference type="Proteomes" id="UP001415857"/>
    </source>
</evidence>
<evidence type="ECO:0000256" key="1">
    <source>
        <dbReference type="SAM" id="MobiDB-lite"/>
    </source>
</evidence>
<dbReference type="Proteomes" id="UP001415857">
    <property type="component" value="Unassembled WGS sequence"/>
</dbReference>
<organism evidence="2 3">
    <name type="scientific">Liquidambar formosana</name>
    <name type="common">Formosan gum</name>
    <dbReference type="NCBI Taxonomy" id="63359"/>
    <lineage>
        <taxon>Eukaryota</taxon>
        <taxon>Viridiplantae</taxon>
        <taxon>Streptophyta</taxon>
        <taxon>Embryophyta</taxon>
        <taxon>Tracheophyta</taxon>
        <taxon>Spermatophyta</taxon>
        <taxon>Magnoliopsida</taxon>
        <taxon>eudicotyledons</taxon>
        <taxon>Gunneridae</taxon>
        <taxon>Pentapetalae</taxon>
        <taxon>Saxifragales</taxon>
        <taxon>Altingiaceae</taxon>
        <taxon>Liquidambar</taxon>
    </lineage>
</organism>
<proteinExistence type="predicted"/>
<accession>A0AAP0RYS1</accession>
<name>A0AAP0RYS1_LIQFO</name>
<comment type="caution">
    <text evidence="2">The sequence shown here is derived from an EMBL/GenBank/DDBJ whole genome shotgun (WGS) entry which is preliminary data.</text>
</comment>
<dbReference type="AlphaFoldDB" id="A0AAP0RYS1"/>
<reference evidence="2 3" key="1">
    <citation type="journal article" date="2024" name="Plant J.">
        <title>Genome sequences and population genomics reveal climatic adaptation and genomic divergence between two closely related sweetgum species.</title>
        <authorList>
            <person name="Xu W.Q."/>
            <person name="Ren C.Q."/>
            <person name="Zhang X.Y."/>
            <person name="Comes H.P."/>
            <person name="Liu X.H."/>
            <person name="Li Y.G."/>
            <person name="Kettle C.J."/>
            <person name="Jalonen R."/>
            <person name="Gaisberger H."/>
            <person name="Ma Y.Z."/>
            <person name="Qiu Y.X."/>
        </authorList>
    </citation>
    <scope>NUCLEOTIDE SEQUENCE [LARGE SCALE GENOMIC DNA]</scope>
    <source>
        <strain evidence="2">Hangzhou</strain>
    </source>
</reference>
<protein>
    <submittedName>
        <fullName evidence="2">Uncharacterized protein</fullName>
    </submittedName>
</protein>
<sequence length="91" mass="9529">MAVSLNSVVGFNSTGIFGSRRPIKDKGWGLCLSVANSDRVTTDTNDKGAGNVERSLSDDQFSAVNSPSLDSSAGNSQFQTSSVDESRVSNP</sequence>
<feature type="region of interest" description="Disordered" evidence="1">
    <location>
        <begin position="39"/>
        <end position="91"/>
    </location>
</feature>
<feature type="compositionally biased region" description="Polar residues" evidence="1">
    <location>
        <begin position="58"/>
        <end position="83"/>
    </location>
</feature>
<keyword evidence="3" id="KW-1185">Reference proteome</keyword>
<evidence type="ECO:0000313" key="2">
    <source>
        <dbReference type="EMBL" id="KAK9283460.1"/>
    </source>
</evidence>